<dbReference type="Pfam" id="PF07004">
    <property type="entry name" value="SHIPPO-rpt"/>
    <property type="match status" value="9"/>
</dbReference>
<reference evidence="2 3" key="1">
    <citation type="submission" date="2016-11" db="EMBL/GenBank/DDBJ databases">
        <title>The macronuclear genome of Stentor coeruleus: a giant cell with tiny introns.</title>
        <authorList>
            <person name="Slabodnick M."/>
            <person name="Ruby J.G."/>
            <person name="Reiff S.B."/>
            <person name="Swart E.C."/>
            <person name="Gosai S."/>
            <person name="Prabakaran S."/>
            <person name="Witkowska E."/>
            <person name="Larue G.E."/>
            <person name="Fisher S."/>
            <person name="Freeman R.M."/>
            <person name="Gunawardena J."/>
            <person name="Chu W."/>
            <person name="Stover N.A."/>
            <person name="Gregory B.D."/>
            <person name="Nowacki M."/>
            <person name="Derisi J."/>
            <person name="Roy S.W."/>
            <person name="Marshall W.F."/>
            <person name="Sood P."/>
        </authorList>
    </citation>
    <scope>NUCLEOTIDE SEQUENCE [LARGE SCALE GENOMIC DNA]</scope>
    <source>
        <strain evidence="2">WM001</strain>
    </source>
</reference>
<dbReference type="AlphaFoldDB" id="A0A1R2BFV7"/>
<dbReference type="InterPro" id="IPR051291">
    <property type="entry name" value="CIMAP"/>
</dbReference>
<dbReference type="OrthoDB" id="429991at2759"/>
<evidence type="ECO:0000313" key="2">
    <source>
        <dbReference type="EMBL" id="OMJ75657.1"/>
    </source>
</evidence>
<name>A0A1R2BFV7_9CILI</name>
<evidence type="ECO:0000256" key="1">
    <source>
        <dbReference type="SAM" id="MobiDB-lite"/>
    </source>
</evidence>
<sequence>MKFKKAPAWSIPSGRSASKPALCPGPGAYSPSSSISPNSPSFTIGRSKRYESTCSGVIGPSSYTPIKKFSVKNTVFGSSPKCGIETSNINPGPGQYEVNVSLDGPQFSICGKDKHGYRSSTPGPGQYNIPRNQGVPSYIFSKEKRIARMGNKSPGPGTYEIPRSCSSKGVIFDRQAKKSKYIAEVPGPGAYETSIKLEAAAYTILGKNLPKSRDNSPGPGNYDLQPMQTTGSFSIGKSKRFSDKPFTIPGPGAYENGFKAKIKSTVFGKSKRPLIQPLNPENPGPGKYNVPDKSIEGPAYSIRIRTNKHKSNELPGPGTYNVDLVC</sequence>
<comment type="caution">
    <text evidence="2">The sequence shown here is derived from an EMBL/GenBank/DDBJ whole genome shotgun (WGS) entry which is preliminary data.</text>
</comment>
<dbReference type="Proteomes" id="UP000187209">
    <property type="component" value="Unassembled WGS sequence"/>
</dbReference>
<feature type="region of interest" description="Disordered" evidence="1">
    <location>
        <begin position="1"/>
        <end position="42"/>
    </location>
</feature>
<dbReference type="PANTHER" id="PTHR21580">
    <property type="entry name" value="SHIPPO-1-RELATED"/>
    <property type="match status" value="1"/>
</dbReference>
<organism evidence="2 3">
    <name type="scientific">Stentor coeruleus</name>
    <dbReference type="NCBI Taxonomy" id="5963"/>
    <lineage>
        <taxon>Eukaryota</taxon>
        <taxon>Sar</taxon>
        <taxon>Alveolata</taxon>
        <taxon>Ciliophora</taxon>
        <taxon>Postciliodesmatophora</taxon>
        <taxon>Heterotrichea</taxon>
        <taxon>Heterotrichida</taxon>
        <taxon>Stentoridae</taxon>
        <taxon>Stentor</taxon>
    </lineage>
</organism>
<proteinExistence type="predicted"/>
<dbReference type="InterPro" id="IPR010736">
    <property type="entry name" value="SHIPPO-rpt"/>
</dbReference>
<evidence type="ECO:0000313" key="3">
    <source>
        <dbReference type="Proteomes" id="UP000187209"/>
    </source>
</evidence>
<accession>A0A1R2BFV7</accession>
<feature type="compositionally biased region" description="Low complexity" evidence="1">
    <location>
        <begin position="30"/>
        <end position="41"/>
    </location>
</feature>
<protein>
    <submittedName>
        <fullName evidence="2">Uncharacterized protein</fullName>
    </submittedName>
</protein>
<gene>
    <name evidence="2" type="ORF">SteCoe_25147</name>
</gene>
<feature type="region of interest" description="Disordered" evidence="1">
    <location>
        <begin position="272"/>
        <end position="294"/>
    </location>
</feature>
<dbReference type="EMBL" id="MPUH01000677">
    <property type="protein sequence ID" value="OMJ75657.1"/>
    <property type="molecule type" value="Genomic_DNA"/>
</dbReference>
<keyword evidence="3" id="KW-1185">Reference proteome</keyword>